<evidence type="ECO:0000313" key="12">
    <source>
        <dbReference type="Proteomes" id="UP000078476"/>
    </source>
</evidence>
<dbReference type="Gene3D" id="3.40.1190.20">
    <property type="match status" value="1"/>
</dbReference>
<keyword evidence="7 9" id="KW-0630">Potassium</keyword>
<reference evidence="11 12" key="1">
    <citation type="submission" date="2016-03" db="EMBL/GenBank/DDBJ databases">
        <authorList>
            <person name="Ploux O."/>
        </authorList>
    </citation>
    <scope>NUCLEOTIDE SEQUENCE [LARGE SCALE GENOMIC DNA]</scope>
    <source>
        <strain evidence="11 12">R-45370</strain>
    </source>
</reference>
<feature type="binding site" evidence="9">
    <location>
        <begin position="255"/>
        <end position="256"/>
    </location>
    <ligand>
        <name>ATP</name>
        <dbReference type="ChEBI" id="CHEBI:30616"/>
    </ligand>
</feature>
<evidence type="ECO:0000256" key="8">
    <source>
        <dbReference type="ARBA" id="ARBA00023277"/>
    </source>
</evidence>
<comment type="similarity">
    <text evidence="9">Belongs to the carbohydrate kinase PfkB family. Ribokinase subfamily.</text>
</comment>
<feature type="binding site" evidence="9">
    <location>
        <position position="289"/>
    </location>
    <ligand>
        <name>K(+)</name>
        <dbReference type="ChEBI" id="CHEBI:29103"/>
    </ligand>
</feature>
<evidence type="ECO:0000256" key="1">
    <source>
        <dbReference type="ARBA" id="ARBA00022679"/>
    </source>
</evidence>
<evidence type="ECO:0000256" key="6">
    <source>
        <dbReference type="ARBA" id="ARBA00022842"/>
    </source>
</evidence>
<dbReference type="InterPro" id="IPR029056">
    <property type="entry name" value="Ribokinase-like"/>
</dbReference>
<name>A0A177MX41_9GAMM</name>
<keyword evidence="6 9" id="KW-0460">Magnesium</keyword>
<comment type="function">
    <text evidence="9">Catalyzes the phosphorylation of ribose at O-5 in a reaction requiring ATP and magnesium. The resulting D-ribose-5-phosphate can then be used either for sythesis of nucleotides, histidine, and tryptophan, or as a component of the pentose phosphate pathway.</text>
</comment>
<comment type="pathway">
    <text evidence="9">Carbohydrate metabolism; D-ribose degradation; D-ribose 5-phosphate from beta-D-ribopyranose: step 2/2.</text>
</comment>
<keyword evidence="3 9" id="KW-0547">Nucleotide-binding</keyword>
<feature type="binding site" evidence="9">
    <location>
        <position position="291"/>
    </location>
    <ligand>
        <name>K(+)</name>
        <dbReference type="ChEBI" id="CHEBI:29103"/>
    </ligand>
</feature>
<feature type="binding site" evidence="9">
    <location>
        <begin position="38"/>
        <end position="42"/>
    </location>
    <ligand>
        <name>substrate</name>
    </ligand>
</feature>
<dbReference type="AlphaFoldDB" id="A0A177MX41"/>
<dbReference type="GO" id="GO:0005737">
    <property type="term" value="C:cytoplasm"/>
    <property type="evidence" value="ECO:0007669"/>
    <property type="project" value="UniProtKB-SubCell"/>
</dbReference>
<keyword evidence="4 9" id="KW-0418">Kinase</keyword>
<evidence type="ECO:0000256" key="3">
    <source>
        <dbReference type="ARBA" id="ARBA00022741"/>
    </source>
</evidence>
<dbReference type="Proteomes" id="UP000078476">
    <property type="component" value="Unassembled WGS sequence"/>
</dbReference>
<keyword evidence="2 9" id="KW-0479">Metal-binding</keyword>
<dbReference type="GO" id="GO:0005524">
    <property type="term" value="F:ATP binding"/>
    <property type="evidence" value="ECO:0007669"/>
    <property type="project" value="UniProtKB-UniRule"/>
</dbReference>
<dbReference type="GO" id="GO:0004747">
    <property type="term" value="F:ribokinase activity"/>
    <property type="evidence" value="ECO:0007669"/>
    <property type="project" value="UniProtKB-UniRule"/>
</dbReference>
<comment type="cofactor">
    <cofactor evidence="9">
        <name>Mg(2+)</name>
        <dbReference type="ChEBI" id="CHEBI:18420"/>
    </cofactor>
    <text evidence="9">Requires a divalent cation, most likely magnesium in vivo, as an electrophilic catalyst to aid phosphoryl group transfer. It is the chelate of the metal and the nucleotide that is the actual substrate.</text>
</comment>
<accession>A0A177MX41</accession>
<organism evidence="11 12">
    <name type="scientific">Methylomonas lenta</name>
    <dbReference type="NCBI Taxonomy" id="980561"/>
    <lineage>
        <taxon>Bacteria</taxon>
        <taxon>Pseudomonadati</taxon>
        <taxon>Pseudomonadota</taxon>
        <taxon>Gammaproteobacteria</taxon>
        <taxon>Methylococcales</taxon>
        <taxon>Methylococcaceae</taxon>
        <taxon>Methylomonas</taxon>
    </lineage>
</organism>
<comment type="catalytic activity">
    <reaction evidence="9">
        <text>D-ribose + ATP = D-ribose 5-phosphate + ADP + H(+)</text>
        <dbReference type="Rhea" id="RHEA:13697"/>
        <dbReference type="ChEBI" id="CHEBI:15378"/>
        <dbReference type="ChEBI" id="CHEBI:30616"/>
        <dbReference type="ChEBI" id="CHEBI:47013"/>
        <dbReference type="ChEBI" id="CHEBI:78346"/>
        <dbReference type="ChEBI" id="CHEBI:456216"/>
        <dbReference type="EC" id="2.7.1.15"/>
    </reaction>
</comment>
<dbReference type="EC" id="2.7.1.15" evidence="9"/>
<feature type="binding site" evidence="9">
    <location>
        <position position="250"/>
    </location>
    <ligand>
        <name>K(+)</name>
        <dbReference type="ChEBI" id="CHEBI:29103"/>
    </ligand>
</feature>
<dbReference type="GO" id="GO:0019303">
    <property type="term" value="P:D-ribose catabolic process"/>
    <property type="evidence" value="ECO:0007669"/>
    <property type="project" value="UniProtKB-UniRule"/>
</dbReference>
<comment type="activity regulation">
    <text evidence="9">Activated by a monovalent cation that binds near, but not in, the active site. The most likely occupant of the site in vivo is potassium. Ion binding induces a conformational change that may alter substrate affinity.</text>
</comment>
<dbReference type="InterPro" id="IPR011611">
    <property type="entry name" value="PfkB_dom"/>
</dbReference>
<keyword evidence="9" id="KW-0963">Cytoplasm</keyword>
<comment type="caution">
    <text evidence="9">Lacks conserved residue(s) required for the propagation of feature annotation.</text>
</comment>
<evidence type="ECO:0000256" key="7">
    <source>
        <dbReference type="ARBA" id="ARBA00022958"/>
    </source>
</evidence>
<dbReference type="PRINTS" id="PR00990">
    <property type="entry name" value="RIBOKINASE"/>
</dbReference>
<keyword evidence="5 9" id="KW-0067">ATP-binding</keyword>
<dbReference type="CDD" id="cd01174">
    <property type="entry name" value="ribokinase"/>
    <property type="match status" value="1"/>
</dbReference>
<dbReference type="STRING" id="980561.A1359_17935"/>
<gene>
    <name evidence="9" type="primary">rbsK</name>
    <name evidence="11" type="ORF">A1359_17935</name>
</gene>
<evidence type="ECO:0000256" key="2">
    <source>
        <dbReference type="ARBA" id="ARBA00022723"/>
    </source>
</evidence>
<keyword evidence="1 9" id="KW-0808">Transferase</keyword>
<evidence type="ECO:0000313" key="11">
    <source>
        <dbReference type="EMBL" id="OAI09954.1"/>
    </source>
</evidence>
<proteinExistence type="inferred from homology"/>
<sequence>MSILVLSSYVHAHCLQVDRLPLPGESLHSNSMWSEHGGKGLNVALGAHRLGIKVETLLPLGTDVVADAILQLLQDEGLHSRWALKIGEQSGFGVGFVAPNGENFLAVYPGANALLRPEHVEKVVAALPKVEMVYGQFEIPEAAIVCAFRWARGQSTRTLLNPSPWRLPTPTLLALTDILVVNETEAALLFGQTDTGDLLPEQWLNYLPLWVTQLDWQGDLLVVTLGELGCVALTPGTVIYQPTWSISAMDGTGAGDAFSAGLVLGLLQGFELDETLKLACACGALVAAKQGVLQNLPTLAEVSLFVQAKNIPAATRINFAPSSD</sequence>
<feature type="domain" description="Carbohydrate kinase PfkB" evidence="10">
    <location>
        <begin position="19"/>
        <end position="298"/>
    </location>
</feature>
<dbReference type="InterPro" id="IPR011877">
    <property type="entry name" value="Ribokinase"/>
</dbReference>
<evidence type="ECO:0000259" key="10">
    <source>
        <dbReference type="Pfam" id="PF00294"/>
    </source>
</evidence>
<dbReference type="HAMAP" id="MF_01987">
    <property type="entry name" value="Ribokinase"/>
    <property type="match status" value="1"/>
</dbReference>
<evidence type="ECO:0000256" key="4">
    <source>
        <dbReference type="ARBA" id="ARBA00022777"/>
    </source>
</evidence>
<dbReference type="InterPro" id="IPR002139">
    <property type="entry name" value="Ribo/fructo_kinase"/>
</dbReference>
<comment type="subunit">
    <text evidence="9">Homodimer.</text>
</comment>
<feature type="binding site" evidence="9">
    <location>
        <position position="182"/>
    </location>
    <ligand>
        <name>ATP</name>
        <dbReference type="ChEBI" id="CHEBI:30616"/>
    </ligand>
</feature>
<keyword evidence="8 9" id="KW-0119">Carbohydrate metabolism</keyword>
<evidence type="ECO:0000256" key="9">
    <source>
        <dbReference type="HAMAP-Rule" id="MF_01987"/>
    </source>
</evidence>
<protein>
    <recommendedName>
        <fullName evidence="9">Ribokinase</fullName>
        <shortName evidence="9">RK</shortName>
        <ecNumber evidence="9">2.7.1.15</ecNumber>
    </recommendedName>
</protein>
<dbReference type="Pfam" id="PF00294">
    <property type="entry name" value="PfkB"/>
    <property type="match status" value="1"/>
</dbReference>
<feature type="active site" description="Proton acceptor" evidence="9">
    <location>
        <position position="256"/>
    </location>
</feature>
<dbReference type="SUPFAM" id="SSF53613">
    <property type="entry name" value="Ribokinase-like"/>
    <property type="match status" value="1"/>
</dbReference>
<comment type="caution">
    <text evidence="11">The sequence shown here is derived from an EMBL/GenBank/DDBJ whole genome shotgun (WGS) entry which is preliminary data.</text>
</comment>
<comment type="subcellular location">
    <subcellularLocation>
        <location evidence="9">Cytoplasm</location>
    </subcellularLocation>
</comment>
<feature type="binding site" evidence="9">
    <location>
        <position position="252"/>
    </location>
    <ligand>
        <name>K(+)</name>
        <dbReference type="ChEBI" id="CHEBI:29103"/>
    </ligand>
</feature>
<feature type="binding site" evidence="9">
    <location>
        <begin position="224"/>
        <end position="229"/>
    </location>
    <ligand>
        <name>ATP</name>
        <dbReference type="ChEBI" id="CHEBI:30616"/>
    </ligand>
</feature>
<keyword evidence="12" id="KW-1185">Reference proteome</keyword>
<dbReference type="OrthoDB" id="9775849at2"/>
<dbReference type="PANTHER" id="PTHR10584">
    <property type="entry name" value="SUGAR KINASE"/>
    <property type="match status" value="1"/>
</dbReference>
<dbReference type="EMBL" id="LUUI01000162">
    <property type="protein sequence ID" value="OAI09954.1"/>
    <property type="molecule type" value="Genomic_DNA"/>
</dbReference>
<dbReference type="GO" id="GO:0046872">
    <property type="term" value="F:metal ion binding"/>
    <property type="evidence" value="ECO:0007669"/>
    <property type="project" value="UniProtKB-KW"/>
</dbReference>
<dbReference type="UniPathway" id="UPA00916">
    <property type="reaction ID" value="UER00889"/>
</dbReference>
<evidence type="ECO:0000256" key="5">
    <source>
        <dbReference type="ARBA" id="ARBA00022840"/>
    </source>
</evidence>
<feature type="binding site" evidence="9">
    <location>
        <position position="138"/>
    </location>
    <ligand>
        <name>substrate</name>
    </ligand>
</feature>
<feature type="binding site" evidence="9">
    <location>
        <position position="256"/>
    </location>
    <ligand>
        <name>substrate</name>
    </ligand>
</feature>
<dbReference type="PANTHER" id="PTHR10584:SF166">
    <property type="entry name" value="RIBOKINASE"/>
    <property type="match status" value="1"/>
</dbReference>
<feature type="binding site" evidence="9">
    <location>
        <position position="286"/>
    </location>
    <ligand>
        <name>K(+)</name>
        <dbReference type="ChEBI" id="CHEBI:29103"/>
    </ligand>
</feature>